<feature type="transmembrane region" description="Helical" evidence="5">
    <location>
        <begin position="293"/>
        <end position="318"/>
    </location>
</feature>
<evidence type="ECO:0000256" key="6">
    <source>
        <dbReference type="SAM" id="SignalP"/>
    </source>
</evidence>
<name>A0A9W9ZBJ2_9CNID</name>
<gene>
    <name evidence="8" type="ORF">OS493_031277</name>
</gene>
<evidence type="ECO:0000256" key="3">
    <source>
        <dbReference type="PROSITE-ProRule" id="PRU00090"/>
    </source>
</evidence>
<dbReference type="GO" id="GO:0017147">
    <property type="term" value="F:Wnt-protein binding"/>
    <property type="evidence" value="ECO:0007669"/>
    <property type="project" value="TreeGrafter"/>
</dbReference>
<comment type="caution">
    <text evidence="3">Lacks conserved residue(s) required for the propagation of feature annotation.</text>
</comment>
<dbReference type="OrthoDB" id="10053709at2759"/>
<dbReference type="EMBL" id="MU826385">
    <property type="protein sequence ID" value="KAJ7377004.1"/>
    <property type="molecule type" value="Genomic_DNA"/>
</dbReference>
<keyword evidence="2 3" id="KW-1015">Disulfide bond</keyword>
<feature type="region of interest" description="Disordered" evidence="4">
    <location>
        <begin position="335"/>
        <end position="355"/>
    </location>
</feature>
<dbReference type="PROSITE" id="PS50038">
    <property type="entry name" value="FZ"/>
    <property type="match status" value="2"/>
</dbReference>
<dbReference type="GO" id="GO:0035567">
    <property type="term" value="P:non-canonical Wnt signaling pathway"/>
    <property type="evidence" value="ECO:0007669"/>
    <property type="project" value="TreeGrafter"/>
</dbReference>
<evidence type="ECO:0000256" key="2">
    <source>
        <dbReference type="ARBA" id="ARBA00023157"/>
    </source>
</evidence>
<protein>
    <recommendedName>
        <fullName evidence="7">FZ domain-containing protein</fullName>
    </recommendedName>
</protein>
<dbReference type="InterPro" id="IPR015526">
    <property type="entry name" value="Frizzled/SFRP"/>
</dbReference>
<sequence length="355" mass="39836">MNLKFLVYIAFILSVTELSKSQQSECRDVDTKKFPACVKEDFKYTIVSLASEHYANAYSTIINNITAGLGDCSDFTNVILCSLYVPRCRTNMPNPWLPCREVCWEFVRGCGKKMDLLGLNWLKSLCSVLNTTTKNPDHCFVPPSFKPSLNSSQGLFCNEMVQNEQCVNASCKNTFVPKKVQINKDFKDNENNTIYKLVNSVTNGTCKGILAKLACASYTPPCDKGGYRMKTLCRSDCVYLIDYCLEAFNNTEVAAYCAEPTEGNKDSGFCELKRWPSARHWDRGGPRDWRLPYSFPGGLIAALVLVPVLALVFIYIAIAVKRRFVQRKSGYVPQRSTYTEPGTEPGIEPENNPIA</sequence>
<dbReference type="AlphaFoldDB" id="A0A9W9ZBJ2"/>
<dbReference type="Gene3D" id="1.10.2000.10">
    <property type="entry name" value="Frizzled cysteine-rich domain"/>
    <property type="match status" value="2"/>
</dbReference>
<dbReference type="InterPro" id="IPR020067">
    <property type="entry name" value="Frizzled_dom"/>
</dbReference>
<evidence type="ECO:0000256" key="5">
    <source>
        <dbReference type="SAM" id="Phobius"/>
    </source>
</evidence>
<comment type="caution">
    <text evidence="8">The sequence shown here is derived from an EMBL/GenBank/DDBJ whole genome shotgun (WGS) entry which is preliminary data.</text>
</comment>
<dbReference type="GO" id="GO:0060070">
    <property type="term" value="P:canonical Wnt signaling pathway"/>
    <property type="evidence" value="ECO:0007669"/>
    <property type="project" value="TreeGrafter"/>
</dbReference>
<keyword evidence="5" id="KW-1133">Transmembrane helix</keyword>
<dbReference type="PANTHER" id="PTHR11309:SF126">
    <property type="entry name" value="FRIZZLED-2"/>
    <property type="match status" value="1"/>
</dbReference>
<keyword evidence="5" id="KW-0812">Transmembrane</keyword>
<feature type="domain" description="FZ" evidence="7">
    <location>
        <begin position="152"/>
        <end position="270"/>
    </location>
</feature>
<evidence type="ECO:0000256" key="4">
    <source>
        <dbReference type="SAM" id="MobiDB-lite"/>
    </source>
</evidence>
<reference evidence="8" key="1">
    <citation type="submission" date="2023-01" db="EMBL/GenBank/DDBJ databases">
        <title>Genome assembly of the deep-sea coral Lophelia pertusa.</title>
        <authorList>
            <person name="Herrera S."/>
            <person name="Cordes E."/>
        </authorList>
    </citation>
    <scope>NUCLEOTIDE SEQUENCE</scope>
    <source>
        <strain evidence="8">USNM1676648</strain>
        <tissue evidence="8">Polyp</tissue>
    </source>
</reference>
<accession>A0A9W9ZBJ2</accession>
<evidence type="ECO:0000256" key="1">
    <source>
        <dbReference type="ARBA" id="ARBA00022473"/>
    </source>
</evidence>
<evidence type="ECO:0000313" key="8">
    <source>
        <dbReference type="EMBL" id="KAJ7377004.1"/>
    </source>
</evidence>
<dbReference type="PANTHER" id="PTHR11309">
    <property type="entry name" value="FRIZZLED"/>
    <property type="match status" value="1"/>
</dbReference>
<organism evidence="8 9">
    <name type="scientific">Desmophyllum pertusum</name>
    <dbReference type="NCBI Taxonomy" id="174260"/>
    <lineage>
        <taxon>Eukaryota</taxon>
        <taxon>Metazoa</taxon>
        <taxon>Cnidaria</taxon>
        <taxon>Anthozoa</taxon>
        <taxon>Hexacorallia</taxon>
        <taxon>Scleractinia</taxon>
        <taxon>Caryophylliina</taxon>
        <taxon>Caryophylliidae</taxon>
        <taxon>Desmophyllum</taxon>
    </lineage>
</organism>
<feature type="compositionally biased region" description="Low complexity" evidence="4">
    <location>
        <begin position="339"/>
        <end position="355"/>
    </location>
</feature>
<dbReference type="Proteomes" id="UP001163046">
    <property type="component" value="Unassembled WGS sequence"/>
</dbReference>
<feature type="disulfide bond" evidence="3">
    <location>
        <begin position="206"/>
        <end position="244"/>
    </location>
</feature>
<dbReference type="GO" id="GO:0005886">
    <property type="term" value="C:plasma membrane"/>
    <property type="evidence" value="ECO:0007669"/>
    <property type="project" value="TreeGrafter"/>
</dbReference>
<feature type="disulfide bond" evidence="3">
    <location>
        <begin position="72"/>
        <end position="110"/>
    </location>
</feature>
<evidence type="ECO:0000259" key="7">
    <source>
        <dbReference type="PROSITE" id="PS50038"/>
    </source>
</evidence>
<keyword evidence="1" id="KW-0217">Developmental protein</keyword>
<feature type="domain" description="FZ" evidence="7">
    <location>
        <begin position="21"/>
        <end position="142"/>
    </location>
</feature>
<evidence type="ECO:0000313" key="9">
    <source>
        <dbReference type="Proteomes" id="UP001163046"/>
    </source>
</evidence>
<dbReference type="SMART" id="SM00063">
    <property type="entry name" value="FRI"/>
    <property type="match status" value="1"/>
</dbReference>
<keyword evidence="6" id="KW-0732">Signal</keyword>
<dbReference type="InterPro" id="IPR036790">
    <property type="entry name" value="Frizzled_dom_sf"/>
</dbReference>
<dbReference type="CDD" id="cd07066">
    <property type="entry name" value="CRD_FZ"/>
    <property type="match status" value="1"/>
</dbReference>
<dbReference type="SUPFAM" id="SSF63501">
    <property type="entry name" value="Frizzled cysteine-rich domain"/>
    <property type="match status" value="2"/>
</dbReference>
<feature type="chain" id="PRO_5040927507" description="FZ domain-containing protein" evidence="6">
    <location>
        <begin position="22"/>
        <end position="355"/>
    </location>
</feature>
<keyword evidence="5" id="KW-0472">Membrane</keyword>
<dbReference type="Pfam" id="PF01392">
    <property type="entry name" value="Fz"/>
    <property type="match status" value="1"/>
</dbReference>
<dbReference type="GO" id="GO:0042813">
    <property type="term" value="F:Wnt receptor activity"/>
    <property type="evidence" value="ECO:0007669"/>
    <property type="project" value="TreeGrafter"/>
</dbReference>
<feature type="signal peptide" evidence="6">
    <location>
        <begin position="1"/>
        <end position="21"/>
    </location>
</feature>
<keyword evidence="9" id="KW-1185">Reference proteome</keyword>
<proteinExistence type="predicted"/>